<keyword evidence="1" id="KW-0812">Transmembrane</keyword>
<organism evidence="2 3">
    <name type="scientific">Nonomuraea salmonea</name>
    <dbReference type="NCBI Taxonomy" id="46181"/>
    <lineage>
        <taxon>Bacteria</taxon>
        <taxon>Bacillati</taxon>
        <taxon>Actinomycetota</taxon>
        <taxon>Actinomycetes</taxon>
        <taxon>Streptosporangiales</taxon>
        <taxon>Streptosporangiaceae</taxon>
        <taxon>Nonomuraea</taxon>
    </lineage>
</organism>
<keyword evidence="1" id="KW-1133">Transmembrane helix</keyword>
<dbReference type="EMBL" id="JBHMCF010000036">
    <property type="protein sequence ID" value="MFB9473754.1"/>
    <property type="molecule type" value="Genomic_DNA"/>
</dbReference>
<evidence type="ECO:0000256" key="1">
    <source>
        <dbReference type="SAM" id="Phobius"/>
    </source>
</evidence>
<keyword evidence="1" id="KW-0472">Membrane</keyword>
<dbReference type="RefSeq" id="WP_364378458.1">
    <property type="nucleotide sequence ID" value="NZ_JBHMCF010000036.1"/>
</dbReference>
<keyword evidence="3" id="KW-1185">Reference proteome</keyword>
<dbReference type="Proteomes" id="UP001589568">
    <property type="component" value="Unassembled WGS sequence"/>
</dbReference>
<accession>A0ABV5NVS9</accession>
<name>A0ABV5NVS9_9ACTN</name>
<proteinExistence type="predicted"/>
<evidence type="ECO:0000313" key="3">
    <source>
        <dbReference type="Proteomes" id="UP001589568"/>
    </source>
</evidence>
<comment type="caution">
    <text evidence="2">The sequence shown here is derived from an EMBL/GenBank/DDBJ whole genome shotgun (WGS) entry which is preliminary data.</text>
</comment>
<feature type="transmembrane region" description="Helical" evidence="1">
    <location>
        <begin position="16"/>
        <end position="41"/>
    </location>
</feature>
<evidence type="ECO:0008006" key="4">
    <source>
        <dbReference type="Google" id="ProtNLM"/>
    </source>
</evidence>
<reference evidence="2 3" key="1">
    <citation type="submission" date="2024-09" db="EMBL/GenBank/DDBJ databases">
        <authorList>
            <person name="Sun Q."/>
            <person name="Mori K."/>
        </authorList>
    </citation>
    <scope>NUCLEOTIDE SEQUENCE [LARGE SCALE GENOMIC DNA]</scope>
    <source>
        <strain evidence="2 3">JCM 3324</strain>
    </source>
</reference>
<protein>
    <recommendedName>
        <fullName evidence="4">Amino acid permease</fullName>
    </recommendedName>
</protein>
<evidence type="ECO:0000313" key="2">
    <source>
        <dbReference type="EMBL" id="MFB9473754.1"/>
    </source>
</evidence>
<sequence length="45" mass="4745">MHDDDMSGRPPLGRRVLIVVGAVLLTLAYVAMGAASFVLVAKEFG</sequence>
<gene>
    <name evidence="2" type="ORF">ACFFR3_30030</name>
</gene>